<evidence type="ECO:0000256" key="1">
    <source>
        <dbReference type="ARBA" id="ARBA00007749"/>
    </source>
</evidence>
<protein>
    <submittedName>
        <fullName evidence="6">MBL fold metallo-hydrolase</fullName>
    </submittedName>
</protein>
<reference evidence="7" key="1">
    <citation type="journal article" date="2019" name="Int. J. Syst. Evol. Microbiol.">
        <title>The Global Catalogue of Microorganisms (GCM) 10K type strain sequencing project: providing services to taxonomists for standard genome sequencing and annotation.</title>
        <authorList>
            <consortium name="The Broad Institute Genomics Platform"/>
            <consortium name="The Broad Institute Genome Sequencing Center for Infectious Disease"/>
            <person name="Wu L."/>
            <person name="Ma J."/>
        </authorList>
    </citation>
    <scope>NUCLEOTIDE SEQUENCE [LARGE SCALE GENOMIC DNA]</scope>
    <source>
        <strain evidence="7">JCM 31696</strain>
    </source>
</reference>
<proteinExistence type="inferred from homology"/>
<dbReference type="Gene3D" id="3.60.15.10">
    <property type="entry name" value="Ribonuclease Z/Hydroxyacylglutathione hydrolase-like"/>
    <property type="match status" value="1"/>
</dbReference>
<dbReference type="PANTHER" id="PTHR42978:SF6">
    <property type="entry name" value="QUORUM-QUENCHING LACTONASE YTNP-RELATED"/>
    <property type="match status" value="1"/>
</dbReference>
<dbReference type="SMART" id="SM00849">
    <property type="entry name" value="Lactamase_B"/>
    <property type="match status" value="1"/>
</dbReference>
<name>A0ABW3CRK9_9ACTN</name>
<keyword evidence="7" id="KW-1185">Reference proteome</keyword>
<keyword evidence="2" id="KW-0479">Metal-binding</keyword>
<keyword evidence="3" id="KW-0378">Hydrolase</keyword>
<keyword evidence="4" id="KW-0862">Zinc</keyword>
<evidence type="ECO:0000256" key="4">
    <source>
        <dbReference type="ARBA" id="ARBA00022833"/>
    </source>
</evidence>
<evidence type="ECO:0000313" key="6">
    <source>
        <dbReference type="EMBL" id="MFD0856644.1"/>
    </source>
</evidence>
<dbReference type="PANTHER" id="PTHR42978">
    <property type="entry name" value="QUORUM-QUENCHING LACTONASE YTNP-RELATED-RELATED"/>
    <property type="match status" value="1"/>
</dbReference>
<comment type="similarity">
    <text evidence="1">Belongs to the metallo-beta-lactamase superfamily.</text>
</comment>
<dbReference type="SUPFAM" id="SSF56281">
    <property type="entry name" value="Metallo-hydrolase/oxidoreductase"/>
    <property type="match status" value="1"/>
</dbReference>
<dbReference type="Pfam" id="PF00753">
    <property type="entry name" value="Lactamase_B"/>
    <property type="match status" value="1"/>
</dbReference>
<dbReference type="EMBL" id="JBHTIR010004205">
    <property type="protein sequence ID" value="MFD0856644.1"/>
    <property type="molecule type" value="Genomic_DNA"/>
</dbReference>
<dbReference type="Proteomes" id="UP001597083">
    <property type="component" value="Unassembled WGS sequence"/>
</dbReference>
<accession>A0ABW3CRK9</accession>
<evidence type="ECO:0000256" key="2">
    <source>
        <dbReference type="ARBA" id="ARBA00022723"/>
    </source>
</evidence>
<comment type="caution">
    <text evidence="6">The sequence shown here is derived from an EMBL/GenBank/DDBJ whole genome shotgun (WGS) entry which is preliminary data.</text>
</comment>
<evidence type="ECO:0000256" key="3">
    <source>
        <dbReference type="ARBA" id="ARBA00022801"/>
    </source>
</evidence>
<evidence type="ECO:0000313" key="7">
    <source>
        <dbReference type="Proteomes" id="UP001597083"/>
    </source>
</evidence>
<evidence type="ECO:0000259" key="5">
    <source>
        <dbReference type="SMART" id="SM00849"/>
    </source>
</evidence>
<dbReference type="InterPro" id="IPR036866">
    <property type="entry name" value="RibonucZ/Hydroxyglut_hydro"/>
</dbReference>
<dbReference type="InterPro" id="IPR001279">
    <property type="entry name" value="Metallo-B-lactamas"/>
</dbReference>
<dbReference type="InterPro" id="IPR051013">
    <property type="entry name" value="MBL_superfamily_lactonases"/>
</dbReference>
<sequence>MGESLRRPLDETFPGARPALWERARAEAPAAFGPDGEWVLHFHCFLLRDPMGPTVLVDTGIGTESSPASSWAPVPGTLTDALDEAGLSPADIDTVVLTHLHSDHASGTVVDGEPVFPNARHIVQQDELDWLQEGPMWQDVVKPLQNKETLDPIQGETRLSADLRIVPTPGHTPGHQSLILGDNELAVTGDVFLHPIQVLDPSIQYVYDEDAETAAKTRTAFLRRIHEANGTLATPHLPKPFTTPQ</sequence>
<feature type="domain" description="Metallo-beta-lactamase" evidence="5">
    <location>
        <begin position="41"/>
        <end position="236"/>
    </location>
</feature>
<gene>
    <name evidence="6" type="ORF">ACFQ07_30710</name>
</gene>
<organism evidence="6 7">
    <name type="scientific">Actinomadura adrarensis</name>
    <dbReference type="NCBI Taxonomy" id="1819600"/>
    <lineage>
        <taxon>Bacteria</taxon>
        <taxon>Bacillati</taxon>
        <taxon>Actinomycetota</taxon>
        <taxon>Actinomycetes</taxon>
        <taxon>Streptosporangiales</taxon>
        <taxon>Thermomonosporaceae</taxon>
        <taxon>Actinomadura</taxon>
    </lineage>
</organism>